<evidence type="ECO:0000256" key="3">
    <source>
        <dbReference type="ARBA" id="ARBA00006506"/>
    </source>
</evidence>
<reference evidence="9" key="1">
    <citation type="submission" date="2022-06" db="EMBL/GenBank/DDBJ databases">
        <title>Ornithinimicrobium JY.X270.</title>
        <authorList>
            <person name="Huang Y."/>
        </authorList>
    </citation>
    <scope>NUCLEOTIDE SEQUENCE</scope>
    <source>
        <strain evidence="9">JY.X270</strain>
    </source>
</reference>
<dbReference type="PANTHER" id="PTHR12992:SF11">
    <property type="entry name" value="MITOCHONDRIAL COENZYME A DIPHOSPHATASE NUDT8"/>
    <property type="match status" value="1"/>
</dbReference>
<dbReference type="InterPro" id="IPR000059">
    <property type="entry name" value="NUDIX_hydrolase_NudL_CS"/>
</dbReference>
<organism evidence="9 10">
    <name type="scientific">Ornithinimicrobium cryptoxanthini</name>
    <dbReference type="NCBI Taxonomy" id="2934161"/>
    <lineage>
        <taxon>Bacteria</taxon>
        <taxon>Bacillati</taxon>
        <taxon>Actinomycetota</taxon>
        <taxon>Actinomycetes</taxon>
        <taxon>Micrococcales</taxon>
        <taxon>Ornithinimicrobiaceae</taxon>
        <taxon>Ornithinimicrobium</taxon>
    </lineage>
</organism>
<keyword evidence="6" id="KW-0460">Magnesium</keyword>
<protein>
    <submittedName>
        <fullName evidence="9">CoA pyrophosphatase</fullName>
    </submittedName>
</protein>
<proteinExistence type="inferred from homology"/>
<dbReference type="Proteomes" id="UP001056535">
    <property type="component" value="Chromosome"/>
</dbReference>
<evidence type="ECO:0000256" key="7">
    <source>
        <dbReference type="ARBA" id="ARBA00023211"/>
    </source>
</evidence>
<sequence length="239" mass="25016">MSSPLWLGRMAGEAAGIVIGEGDRLRPPVGQPGARRSAVLLLLSDVQSGAQDAPGSGASAGVMSGDDAPAASAISILLTERAHHLRSHPGQVSFPGGRKEASDPDLVATALRETHEEVGVDPDSVEVAGMLPPLHLEVSSHDVSPVLGWWRHPGAAWARDPGEVARVLQVPVADLVDPTNRFSASHPSGWVGPAFQAQGLVVWGFTAILLDGVLRLGGWELPWDRADVRPAPITGPRAR</sequence>
<keyword evidence="10" id="KW-1185">Reference proteome</keyword>
<comment type="similarity">
    <text evidence="3">Belongs to the Nudix hydrolase family. PCD1 subfamily.</text>
</comment>
<comment type="cofactor">
    <cofactor evidence="2">
        <name>Mg(2+)</name>
        <dbReference type="ChEBI" id="CHEBI:18420"/>
    </cofactor>
</comment>
<gene>
    <name evidence="9" type="ORF">NF557_01725</name>
</gene>
<evidence type="ECO:0000313" key="9">
    <source>
        <dbReference type="EMBL" id="USQ76677.1"/>
    </source>
</evidence>
<dbReference type="InterPro" id="IPR045121">
    <property type="entry name" value="CoAse"/>
</dbReference>
<dbReference type="SUPFAM" id="SSF55811">
    <property type="entry name" value="Nudix"/>
    <property type="match status" value="1"/>
</dbReference>
<dbReference type="Gene3D" id="3.90.79.10">
    <property type="entry name" value="Nucleoside Triphosphate Pyrophosphohydrolase"/>
    <property type="match status" value="1"/>
</dbReference>
<evidence type="ECO:0000313" key="10">
    <source>
        <dbReference type="Proteomes" id="UP001056535"/>
    </source>
</evidence>
<dbReference type="EMBL" id="CP099490">
    <property type="protein sequence ID" value="USQ76677.1"/>
    <property type="molecule type" value="Genomic_DNA"/>
</dbReference>
<keyword evidence="7" id="KW-0464">Manganese</keyword>
<dbReference type="PROSITE" id="PS51462">
    <property type="entry name" value="NUDIX"/>
    <property type="match status" value="1"/>
</dbReference>
<dbReference type="PANTHER" id="PTHR12992">
    <property type="entry name" value="NUDIX HYDROLASE"/>
    <property type="match status" value="1"/>
</dbReference>
<dbReference type="RefSeq" id="WP_252621381.1">
    <property type="nucleotide sequence ID" value="NZ_CP099490.1"/>
</dbReference>
<dbReference type="InterPro" id="IPR015797">
    <property type="entry name" value="NUDIX_hydrolase-like_dom_sf"/>
</dbReference>
<name>A0ABY4YKL3_9MICO</name>
<evidence type="ECO:0000259" key="8">
    <source>
        <dbReference type="PROSITE" id="PS51462"/>
    </source>
</evidence>
<evidence type="ECO:0000256" key="2">
    <source>
        <dbReference type="ARBA" id="ARBA00001946"/>
    </source>
</evidence>
<evidence type="ECO:0000256" key="5">
    <source>
        <dbReference type="ARBA" id="ARBA00022801"/>
    </source>
</evidence>
<evidence type="ECO:0000256" key="1">
    <source>
        <dbReference type="ARBA" id="ARBA00001936"/>
    </source>
</evidence>
<evidence type="ECO:0000256" key="4">
    <source>
        <dbReference type="ARBA" id="ARBA00022723"/>
    </source>
</evidence>
<dbReference type="Pfam" id="PF00293">
    <property type="entry name" value="NUDIX"/>
    <property type="match status" value="1"/>
</dbReference>
<feature type="domain" description="Nudix hydrolase" evidence="8">
    <location>
        <begin position="55"/>
        <end position="197"/>
    </location>
</feature>
<dbReference type="InterPro" id="IPR000086">
    <property type="entry name" value="NUDIX_hydrolase_dom"/>
</dbReference>
<accession>A0ABY4YKL3</accession>
<keyword evidence="4" id="KW-0479">Metal-binding</keyword>
<dbReference type="CDD" id="cd03426">
    <property type="entry name" value="NUDIX_CoAse_Nudt7"/>
    <property type="match status" value="1"/>
</dbReference>
<keyword evidence="5" id="KW-0378">Hydrolase</keyword>
<comment type="cofactor">
    <cofactor evidence="1">
        <name>Mn(2+)</name>
        <dbReference type="ChEBI" id="CHEBI:29035"/>
    </cofactor>
</comment>
<evidence type="ECO:0000256" key="6">
    <source>
        <dbReference type="ARBA" id="ARBA00022842"/>
    </source>
</evidence>
<dbReference type="PROSITE" id="PS01293">
    <property type="entry name" value="NUDIX_COA"/>
    <property type="match status" value="1"/>
</dbReference>